<dbReference type="InterPro" id="IPR011050">
    <property type="entry name" value="Pectin_lyase_fold/virulence"/>
</dbReference>
<feature type="non-terminal residue" evidence="1">
    <location>
        <position position="1"/>
    </location>
</feature>
<evidence type="ECO:0000313" key="1">
    <source>
        <dbReference type="EMBL" id="GAF84807.1"/>
    </source>
</evidence>
<gene>
    <name evidence="1" type="ORF">S01H1_07026</name>
</gene>
<proteinExistence type="predicted"/>
<organism evidence="1">
    <name type="scientific">marine sediment metagenome</name>
    <dbReference type="NCBI Taxonomy" id="412755"/>
    <lineage>
        <taxon>unclassified sequences</taxon>
        <taxon>metagenomes</taxon>
        <taxon>ecological metagenomes</taxon>
    </lineage>
</organism>
<comment type="caution">
    <text evidence="1">The sequence shown here is derived from an EMBL/GenBank/DDBJ whole genome shotgun (WGS) entry which is preliminary data.</text>
</comment>
<sequence>LGHWVVDGCVFRKTANHTGGIHVANLTYPWVMLVLRNCVFYNIDDCIRFDATTYQNASSIIEHNNIFVLHTAATGKFIIRTKGSIAHSDYSCGWAIDGAPAASDRWGGTGLPEHSIEQDPQFVDVANGDYRPRNPNVLRGGKPDIADNSPQMGAVLQEYQFARRAKAANLGRLQIIR</sequence>
<evidence type="ECO:0008006" key="2">
    <source>
        <dbReference type="Google" id="ProtNLM"/>
    </source>
</evidence>
<accession>X0T9D6</accession>
<dbReference type="AlphaFoldDB" id="X0T9D6"/>
<reference evidence="1" key="1">
    <citation type="journal article" date="2014" name="Front. Microbiol.">
        <title>High frequency of phylogenetically diverse reductive dehalogenase-homologous genes in deep subseafloor sedimentary metagenomes.</title>
        <authorList>
            <person name="Kawai M."/>
            <person name="Futagami T."/>
            <person name="Toyoda A."/>
            <person name="Takaki Y."/>
            <person name="Nishi S."/>
            <person name="Hori S."/>
            <person name="Arai W."/>
            <person name="Tsubouchi T."/>
            <person name="Morono Y."/>
            <person name="Uchiyama I."/>
            <person name="Ito T."/>
            <person name="Fujiyama A."/>
            <person name="Inagaki F."/>
            <person name="Takami H."/>
        </authorList>
    </citation>
    <scope>NUCLEOTIDE SEQUENCE</scope>
    <source>
        <strain evidence="1">Expedition CK06-06</strain>
    </source>
</reference>
<dbReference type="SUPFAM" id="SSF51126">
    <property type="entry name" value="Pectin lyase-like"/>
    <property type="match status" value="1"/>
</dbReference>
<dbReference type="EMBL" id="BARS01003623">
    <property type="protein sequence ID" value="GAF84807.1"/>
    <property type="molecule type" value="Genomic_DNA"/>
</dbReference>
<name>X0T9D6_9ZZZZ</name>
<protein>
    <recommendedName>
        <fullName evidence="2">Right handed beta helix domain-containing protein</fullName>
    </recommendedName>
</protein>